<dbReference type="AlphaFoldDB" id="A0AAV4PU08"/>
<accession>A0AAV4PU08</accession>
<sequence length="86" mass="9423">MPICRSNLLSKNQRTILMIDVYPEGTCKDRGLKSNLSGTNAIEPKVLHAKSPAESQPLPPLRLGNLVSESTDCNQRIQICTCYPGP</sequence>
<dbReference type="Proteomes" id="UP001054945">
    <property type="component" value="Unassembled WGS sequence"/>
</dbReference>
<evidence type="ECO:0000313" key="1">
    <source>
        <dbReference type="EMBL" id="GIX99825.1"/>
    </source>
</evidence>
<reference evidence="1 2" key="1">
    <citation type="submission" date="2021-06" db="EMBL/GenBank/DDBJ databases">
        <title>Caerostris extrusa draft genome.</title>
        <authorList>
            <person name="Kono N."/>
            <person name="Arakawa K."/>
        </authorList>
    </citation>
    <scope>NUCLEOTIDE SEQUENCE [LARGE SCALE GENOMIC DNA]</scope>
</reference>
<evidence type="ECO:0000313" key="2">
    <source>
        <dbReference type="Proteomes" id="UP001054945"/>
    </source>
</evidence>
<comment type="caution">
    <text evidence="1">The sequence shown here is derived from an EMBL/GenBank/DDBJ whole genome shotgun (WGS) entry which is preliminary data.</text>
</comment>
<keyword evidence="2" id="KW-1185">Reference proteome</keyword>
<dbReference type="EMBL" id="BPLR01005102">
    <property type="protein sequence ID" value="GIX99825.1"/>
    <property type="molecule type" value="Genomic_DNA"/>
</dbReference>
<gene>
    <name evidence="1" type="ORF">CEXT_87281</name>
</gene>
<proteinExistence type="predicted"/>
<organism evidence="1 2">
    <name type="scientific">Caerostris extrusa</name>
    <name type="common">Bark spider</name>
    <name type="synonym">Caerostris bankana</name>
    <dbReference type="NCBI Taxonomy" id="172846"/>
    <lineage>
        <taxon>Eukaryota</taxon>
        <taxon>Metazoa</taxon>
        <taxon>Ecdysozoa</taxon>
        <taxon>Arthropoda</taxon>
        <taxon>Chelicerata</taxon>
        <taxon>Arachnida</taxon>
        <taxon>Araneae</taxon>
        <taxon>Araneomorphae</taxon>
        <taxon>Entelegynae</taxon>
        <taxon>Araneoidea</taxon>
        <taxon>Araneidae</taxon>
        <taxon>Caerostris</taxon>
    </lineage>
</organism>
<protein>
    <submittedName>
        <fullName evidence="1">Uncharacterized protein</fullName>
    </submittedName>
</protein>
<name>A0AAV4PU08_CAEEX</name>